<reference evidence="2 3" key="1">
    <citation type="submission" date="2015-06" db="EMBL/GenBank/DDBJ databases">
        <title>Draft genome sequence of Streptomyces leeuwenhoekii C58, which produces the novel lasso peptide, chaxapeptin.</title>
        <authorList>
            <person name="Yi Y."/>
            <person name="Hai D."/>
            <person name="Jaspars M."/>
            <person name="Sheng H."/>
            <person name="Rateb M.E."/>
            <person name="Bull A."/>
            <person name="Goodfellow M."/>
            <person name="Asenjo J.A."/>
            <person name="Ebel R."/>
        </authorList>
    </citation>
    <scope>NUCLEOTIDE SEQUENCE [LARGE SCALE GENOMIC DNA]</scope>
    <source>
        <strain evidence="2 3">C58</strain>
    </source>
</reference>
<sequence length="69" mass="7667">CRFRTRCWKARERCAQEVPPLAVPAGFRDATGPVAHDSACHFAEAKQVVPPEEDRAEPGREESGRGRYG</sequence>
<keyword evidence="2" id="KW-0067">ATP-binding</keyword>
<gene>
    <name evidence="2" type="ORF">ACH49_14265</name>
</gene>
<keyword evidence="3" id="KW-1185">Reference proteome</keyword>
<organism evidence="2 3">
    <name type="scientific">Streptomyces leeuwenhoekii</name>
    <dbReference type="NCBI Taxonomy" id="1437453"/>
    <lineage>
        <taxon>Bacteria</taxon>
        <taxon>Bacillati</taxon>
        <taxon>Actinomycetota</taxon>
        <taxon>Actinomycetes</taxon>
        <taxon>Kitasatosporales</taxon>
        <taxon>Streptomycetaceae</taxon>
        <taxon>Streptomyces</taxon>
    </lineage>
</organism>
<name>A0ABR5HYQ0_STRLW</name>
<protein>
    <submittedName>
        <fullName evidence="2">Peptide ABC transporter ATP-binding protein</fullName>
    </submittedName>
</protein>
<evidence type="ECO:0000313" key="3">
    <source>
        <dbReference type="Proteomes" id="UP000037274"/>
    </source>
</evidence>
<feature type="non-terminal residue" evidence="2">
    <location>
        <position position="1"/>
    </location>
</feature>
<dbReference type="GO" id="GO:0005524">
    <property type="term" value="F:ATP binding"/>
    <property type="evidence" value="ECO:0007669"/>
    <property type="project" value="UniProtKB-KW"/>
</dbReference>
<dbReference type="Proteomes" id="UP000037274">
    <property type="component" value="Unassembled WGS sequence"/>
</dbReference>
<keyword evidence="2" id="KW-0547">Nucleotide-binding</keyword>
<proteinExistence type="predicted"/>
<feature type="compositionally biased region" description="Basic and acidic residues" evidence="1">
    <location>
        <begin position="52"/>
        <end position="69"/>
    </location>
</feature>
<feature type="region of interest" description="Disordered" evidence="1">
    <location>
        <begin position="43"/>
        <end position="69"/>
    </location>
</feature>
<evidence type="ECO:0000256" key="1">
    <source>
        <dbReference type="SAM" id="MobiDB-lite"/>
    </source>
</evidence>
<evidence type="ECO:0000313" key="2">
    <source>
        <dbReference type="EMBL" id="KMS78893.1"/>
    </source>
</evidence>
<dbReference type="EMBL" id="LFEH01000044">
    <property type="protein sequence ID" value="KMS78893.1"/>
    <property type="molecule type" value="Genomic_DNA"/>
</dbReference>
<accession>A0ABR5HYQ0</accession>
<comment type="caution">
    <text evidence="2">The sequence shown here is derived from an EMBL/GenBank/DDBJ whole genome shotgun (WGS) entry which is preliminary data.</text>
</comment>